<keyword evidence="5" id="KW-1185">Reference proteome</keyword>
<evidence type="ECO:0000259" key="2">
    <source>
        <dbReference type="Pfam" id="PF02518"/>
    </source>
</evidence>
<keyword evidence="1" id="KW-0472">Membrane</keyword>
<keyword evidence="1" id="KW-0812">Transmembrane</keyword>
<proteinExistence type="predicted"/>
<dbReference type="GO" id="GO:0016301">
    <property type="term" value="F:kinase activity"/>
    <property type="evidence" value="ECO:0007669"/>
    <property type="project" value="UniProtKB-KW"/>
</dbReference>
<sequence>MSLIQLAISDTPWQGILLYTSCITICCSGFVQLLSQFFTSLRNRGRAPDQQQSWPGPGLMAVSLLLGTALGIEVGGLIGNQFSGFHSARLLALDRQTALATLIFSLLPGIALTNYFVVRQRIERARTEAQTAQRVAAETRLRLLEAQLEPHMLFNTLANLRVLIGMDPGRAQEMLDHLNAFLRATLTASRVDGHSLATEFARLDDYLALMKVRMGERLQTRFELPEALAALEVPPLLLQPLVENAIKHGLEPQLDGGQLIVSACEVMGAEGQVLLLSVRDSGCGLSESPSSSGTRFGLQQVRDRLQTRFGSAANLAISGPPEGGCLVELRLPLAQLSHPGALAPQQP</sequence>
<keyword evidence="4" id="KW-0808">Transferase</keyword>
<dbReference type="Gene3D" id="3.30.565.10">
    <property type="entry name" value="Histidine kinase-like ATPase, C-terminal domain"/>
    <property type="match status" value="1"/>
</dbReference>
<feature type="domain" description="Histidine kinase/HSP90-like ATPase" evidence="2">
    <location>
        <begin position="237"/>
        <end position="334"/>
    </location>
</feature>
<dbReference type="Pfam" id="PF06580">
    <property type="entry name" value="His_kinase"/>
    <property type="match status" value="1"/>
</dbReference>
<dbReference type="EMBL" id="JAVXZY010000002">
    <property type="protein sequence ID" value="MDT8999272.1"/>
    <property type="molecule type" value="Genomic_DNA"/>
</dbReference>
<dbReference type="PANTHER" id="PTHR34220:SF9">
    <property type="entry name" value="SIGNAL TRANSDUCTION HISTIDINE KINASE INTERNAL REGION DOMAIN-CONTAINING PROTEIN"/>
    <property type="match status" value="1"/>
</dbReference>
<dbReference type="PANTHER" id="PTHR34220">
    <property type="entry name" value="SENSOR HISTIDINE KINASE YPDA"/>
    <property type="match status" value="1"/>
</dbReference>
<gene>
    <name evidence="4" type="ORF">RQP53_08350</name>
</gene>
<dbReference type="InterPro" id="IPR050640">
    <property type="entry name" value="Bact_2-comp_sensor_kinase"/>
</dbReference>
<dbReference type="InterPro" id="IPR010559">
    <property type="entry name" value="Sig_transdc_His_kin_internal"/>
</dbReference>
<dbReference type="InterPro" id="IPR003594">
    <property type="entry name" value="HATPase_dom"/>
</dbReference>
<feature type="transmembrane region" description="Helical" evidence="1">
    <location>
        <begin position="59"/>
        <end position="78"/>
    </location>
</feature>
<evidence type="ECO:0000313" key="5">
    <source>
        <dbReference type="Proteomes" id="UP001246372"/>
    </source>
</evidence>
<protein>
    <submittedName>
        <fullName evidence="4">Histidine kinase</fullName>
    </submittedName>
</protein>
<dbReference type="InterPro" id="IPR036890">
    <property type="entry name" value="HATPase_C_sf"/>
</dbReference>
<dbReference type="SUPFAM" id="SSF55874">
    <property type="entry name" value="ATPase domain of HSP90 chaperone/DNA topoisomerase II/histidine kinase"/>
    <property type="match status" value="1"/>
</dbReference>
<keyword evidence="1" id="KW-1133">Transmembrane helix</keyword>
<organism evidence="4 5">
    <name type="scientific">Roseateles aquae</name>
    <dbReference type="NCBI Taxonomy" id="3077235"/>
    <lineage>
        <taxon>Bacteria</taxon>
        <taxon>Pseudomonadati</taxon>
        <taxon>Pseudomonadota</taxon>
        <taxon>Betaproteobacteria</taxon>
        <taxon>Burkholderiales</taxon>
        <taxon>Sphaerotilaceae</taxon>
        <taxon>Roseateles</taxon>
    </lineage>
</organism>
<dbReference type="Proteomes" id="UP001246372">
    <property type="component" value="Unassembled WGS sequence"/>
</dbReference>
<evidence type="ECO:0000256" key="1">
    <source>
        <dbReference type="SAM" id="Phobius"/>
    </source>
</evidence>
<accession>A0ABU3P9P5</accession>
<name>A0ABU3P9P5_9BURK</name>
<feature type="domain" description="Signal transduction histidine kinase internal region" evidence="3">
    <location>
        <begin position="140"/>
        <end position="218"/>
    </location>
</feature>
<comment type="caution">
    <text evidence="4">The sequence shown here is derived from an EMBL/GenBank/DDBJ whole genome shotgun (WGS) entry which is preliminary data.</text>
</comment>
<evidence type="ECO:0000259" key="3">
    <source>
        <dbReference type="Pfam" id="PF06580"/>
    </source>
</evidence>
<feature type="transmembrane region" description="Helical" evidence="1">
    <location>
        <begin position="98"/>
        <end position="118"/>
    </location>
</feature>
<feature type="transmembrane region" description="Helical" evidence="1">
    <location>
        <begin position="16"/>
        <end position="38"/>
    </location>
</feature>
<dbReference type="Pfam" id="PF02518">
    <property type="entry name" value="HATPase_c"/>
    <property type="match status" value="1"/>
</dbReference>
<reference evidence="4" key="1">
    <citation type="submission" date="2023-09" db="EMBL/GenBank/DDBJ databases">
        <title>Paucibacter sp. APW11 Genome sequencing and assembly.</title>
        <authorList>
            <person name="Kim I."/>
        </authorList>
    </citation>
    <scope>NUCLEOTIDE SEQUENCE</scope>
    <source>
        <strain evidence="4">APW11</strain>
    </source>
</reference>
<keyword evidence="4" id="KW-0418">Kinase</keyword>
<evidence type="ECO:0000313" key="4">
    <source>
        <dbReference type="EMBL" id="MDT8999272.1"/>
    </source>
</evidence>